<accession>A0A8J5JYM4</accession>
<dbReference type="Proteomes" id="UP000747542">
    <property type="component" value="Unassembled WGS sequence"/>
</dbReference>
<feature type="transmembrane region" description="Helical" evidence="1">
    <location>
        <begin position="85"/>
        <end position="105"/>
    </location>
</feature>
<reference evidence="2" key="1">
    <citation type="journal article" date="2021" name="Sci. Adv.">
        <title>The American lobster genome reveals insights on longevity, neural, and immune adaptations.</title>
        <authorList>
            <person name="Polinski J.M."/>
            <person name="Zimin A.V."/>
            <person name="Clark K.F."/>
            <person name="Kohn A.B."/>
            <person name="Sadowski N."/>
            <person name="Timp W."/>
            <person name="Ptitsyn A."/>
            <person name="Khanna P."/>
            <person name="Romanova D.Y."/>
            <person name="Williams P."/>
            <person name="Greenwood S.J."/>
            <person name="Moroz L.L."/>
            <person name="Walt D.R."/>
            <person name="Bodnar A.G."/>
        </authorList>
    </citation>
    <scope>NUCLEOTIDE SEQUENCE</scope>
    <source>
        <strain evidence="2">GMGI-L3</strain>
    </source>
</reference>
<comment type="caution">
    <text evidence="2">The sequence shown here is derived from an EMBL/GenBank/DDBJ whole genome shotgun (WGS) entry which is preliminary data.</text>
</comment>
<evidence type="ECO:0000313" key="2">
    <source>
        <dbReference type="EMBL" id="KAG7164009.1"/>
    </source>
</evidence>
<dbReference type="AlphaFoldDB" id="A0A8J5JYM4"/>
<keyword evidence="3" id="KW-1185">Reference proteome</keyword>
<organism evidence="2 3">
    <name type="scientific">Homarus americanus</name>
    <name type="common">American lobster</name>
    <dbReference type="NCBI Taxonomy" id="6706"/>
    <lineage>
        <taxon>Eukaryota</taxon>
        <taxon>Metazoa</taxon>
        <taxon>Ecdysozoa</taxon>
        <taxon>Arthropoda</taxon>
        <taxon>Crustacea</taxon>
        <taxon>Multicrustacea</taxon>
        <taxon>Malacostraca</taxon>
        <taxon>Eumalacostraca</taxon>
        <taxon>Eucarida</taxon>
        <taxon>Decapoda</taxon>
        <taxon>Pleocyemata</taxon>
        <taxon>Astacidea</taxon>
        <taxon>Nephropoidea</taxon>
        <taxon>Nephropidae</taxon>
        <taxon>Homarus</taxon>
    </lineage>
</organism>
<dbReference type="EMBL" id="JAHLQT010026055">
    <property type="protein sequence ID" value="KAG7164009.1"/>
    <property type="molecule type" value="Genomic_DNA"/>
</dbReference>
<sequence length="244" mass="28765">MTVSRFILIAKECRVRCNLLYRTSLCEAAVKQWRTPCRSQHRQPPPSYHRSPTSRNNSRLILEHEYAVPKDTILFRYENSRFFKLMNMFAISQFFFWLYLSHFAFTTMRNVPVRTEEGDKTLPWWRRINFGEYKNGIAIGSFFIGWGTMAICWMYTLRSVKYLILKKGGKDLVFLTFAPFGHHRSMTVPLEKVSAKQSRFSAKVTLPLKVQGSYFHYILDMSGEFTNAKLFDYSAGLQRNWSKK</sequence>
<name>A0A8J5JYM4_HOMAM</name>
<dbReference type="GO" id="GO:0005739">
    <property type="term" value="C:mitochondrion"/>
    <property type="evidence" value="ECO:0007669"/>
    <property type="project" value="TreeGrafter"/>
</dbReference>
<dbReference type="InterPro" id="IPR045325">
    <property type="entry name" value="TMEM70/TMEM186/TMEM223"/>
</dbReference>
<evidence type="ECO:0000313" key="3">
    <source>
        <dbReference type="Proteomes" id="UP000747542"/>
    </source>
</evidence>
<dbReference type="GO" id="GO:0007399">
    <property type="term" value="P:nervous system development"/>
    <property type="evidence" value="ECO:0007669"/>
    <property type="project" value="TreeGrafter"/>
</dbReference>
<feature type="transmembrane region" description="Helical" evidence="1">
    <location>
        <begin position="137"/>
        <end position="157"/>
    </location>
</feature>
<dbReference type="PANTHER" id="PTHR14549">
    <property type="entry name" value="TRANSMEMBRANE PROTEIN 223"/>
    <property type="match status" value="1"/>
</dbReference>
<keyword evidence="1" id="KW-1133">Transmembrane helix</keyword>
<dbReference type="InterPro" id="IPR026100">
    <property type="entry name" value="Tmem223"/>
</dbReference>
<keyword evidence="1 2" id="KW-0812">Transmembrane</keyword>
<proteinExistence type="predicted"/>
<evidence type="ECO:0000256" key="1">
    <source>
        <dbReference type="SAM" id="Phobius"/>
    </source>
</evidence>
<protein>
    <submittedName>
        <fullName evidence="2">Transmembrane protein 223-like</fullName>
    </submittedName>
</protein>
<dbReference type="OrthoDB" id="5950063at2759"/>
<dbReference type="Pfam" id="PF06979">
    <property type="entry name" value="TMEM70"/>
    <property type="match status" value="1"/>
</dbReference>
<gene>
    <name evidence="2" type="primary">Tmem223-L</name>
    <name evidence="2" type="ORF">Hamer_G014476</name>
</gene>
<dbReference type="PANTHER" id="PTHR14549:SF2">
    <property type="entry name" value="TRANSMEMBRANE PROTEIN 223"/>
    <property type="match status" value="1"/>
</dbReference>
<keyword evidence="1" id="KW-0472">Membrane</keyword>